<dbReference type="RefSeq" id="WP_111276602.1">
    <property type="nucleotide sequence ID" value="NZ_QFYS01000006.1"/>
</dbReference>
<organism evidence="1 2">
    <name type="scientific">Phenylobacterium kunshanense</name>
    <dbReference type="NCBI Taxonomy" id="1445034"/>
    <lineage>
        <taxon>Bacteria</taxon>
        <taxon>Pseudomonadati</taxon>
        <taxon>Pseudomonadota</taxon>
        <taxon>Alphaproteobacteria</taxon>
        <taxon>Caulobacterales</taxon>
        <taxon>Caulobacteraceae</taxon>
        <taxon>Phenylobacterium</taxon>
    </lineage>
</organism>
<protein>
    <submittedName>
        <fullName evidence="1">Uncharacterized protein</fullName>
    </submittedName>
</protein>
<name>A0A328BC24_9CAUL</name>
<evidence type="ECO:0000313" key="1">
    <source>
        <dbReference type="EMBL" id="RAK64215.1"/>
    </source>
</evidence>
<reference evidence="1 2" key="1">
    <citation type="submission" date="2018-05" db="EMBL/GenBank/DDBJ databases">
        <authorList>
            <person name="Lanie J.A."/>
            <person name="Ng W.-L."/>
            <person name="Kazmierczak K.M."/>
            <person name="Andrzejewski T.M."/>
            <person name="Davidsen T.M."/>
            <person name="Wayne K.J."/>
            <person name="Tettelin H."/>
            <person name="Glass J.I."/>
            <person name="Rusch D."/>
            <person name="Podicherti R."/>
            <person name="Tsui H.-C.T."/>
            <person name="Winkler M.E."/>
        </authorList>
    </citation>
    <scope>NUCLEOTIDE SEQUENCE [LARGE SCALE GENOMIC DNA]</scope>
    <source>
        <strain evidence="1 2">BUT-10</strain>
    </source>
</reference>
<dbReference type="AlphaFoldDB" id="A0A328BC24"/>
<dbReference type="Proteomes" id="UP000249524">
    <property type="component" value="Unassembled WGS sequence"/>
</dbReference>
<comment type="caution">
    <text evidence="1">The sequence shown here is derived from an EMBL/GenBank/DDBJ whole genome shotgun (WGS) entry which is preliminary data.</text>
</comment>
<accession>A0A328BC24</accession>
<proteinExistence type="predicted"/>
<keyword evidence="2" id="KW-1185">Reference proteome</keyword>
<sequence>MTRTVRETLLTIALCGGIGVFSAAVLLGASRSPDPTEAAGVFPPWWSRQAVLAAAGQAGVIRDLGAVPFIVVIRDPAGQAQARLQAAGALFSVGPAGSFACGS</sequence>
<evidence type="ECO:0000313" key="2">
    <source>
        <dbReference type="Proteomes" id="UP000249524"/>
    </source>
</evidence>
<dbReference type="EMBL" id="QFYS01000006">
    <property type="protein sequence ID" value="RAK64215.1"/>
    <property type="molecule type" value="Genomic_DNA"/>
</dbReference>
<dbReference type="OrthoDB" id="9861158at2"/>
<gene>
    <name evidence="1" type="ORF">DJ019_13620</name>
</gene>